<dbReference type="GO" id="GO:0005829">
    <property type="term" value="C:cytosol"/>
    <property type="evidence" value="ECO:0007669"/>
    <property type="project" value="TreeGrafter"/>
</dbReference>
<keyword evidence="3" id="KW-0596">Phosphopantetheine</keyword>
<dbReference type="Gene3D" id="1.10.1200.10">
    <property type="entry name" value="ACP-like"/>
    <property type="match status" value="2"/>
</dbReference>
<dbReference type="InterPro" id="IPR020806">
    <property type="entry name" value="PKS_PP-bd"/>
</dbReference>
<evidence type="ECO:0000256" key="3">
    <source>
        <dbReference type="ARBA" id="ARBA00022450"/>
    </source>
</evidence>
<dbReference type="eggNOG" id="COG1020">
    <property type="taxonomic scope" value="Bacteria"/>
</dbReference>
<dbReference type="EMBL" id="CP001037">
    <property type="protein sequence ID" value="ACC81842.1"/>
    <property type="molecule type" value="Genomic_DNA"/>
</dbReference>
<dbReference type="Proteomes" id="UP000001191">
    <property type="component" value="Chromosome"/>
</dbReference>
<keyword evidence="8" id="KW-1185">Reference proteome</keyword>
<dbReference type="SUPFAM" id="SSF52777">
    <property type="entry name" value="CoA-dependent acyltransferases"/>
    <property type="match status" value="2"/>
</dbReference>
<keyword evidence="7" id="KW-0413">Isomerase</keyword>
<comment type="cofactor">
    <cofactor evidence="1">
        <name>pantetheine 4'-phosphate</name>
        <dbReference type="ChEBI" id="CHEBI:47942"/>
    </cofactor>
</comment>
<dbReference type="KEGG" id="npu:Npun_R3431"/>
<dbReference type="SMART" id="SM00823">
    <property type="entry name" value="PKS_PP"/>
    <property type="match status" value="2"/>
</dbReference>
<dbReference type="PANTHER" id="PTHR45527">
    <property type="entry name" value="NONRIBOSOMAL PEPTIDE SYNTHETASE"/>
    <property type="match status" value="1"/>
</dbReference>
<dbReference type="FunFam" id="3.40.50.980:FF:000001">
    <property type="entry name" value="Non-ribosomal peptide synthetase"/>
    <property type="match status" value="1"/>
</dbReference>
<dbReference type="STRING" id="63737.Npun_R3431"/>
<evidence type="ECO:0000256" key="2">
    <source>
        <dbReference type="ARBA" id="ARBA00006432"/>
    </source>
</evidence>
<dbReference type="InterPro" id="IPR023213">
    <property type="entry name" value="CAT-like_dom_sf"/>
</dbReference>
<dbReference type="InterPro" id="IPR005814">
    <property type="entry name" value="Aminotrans_3"/>
</dbReference>
<protein>
    <submittedName>
        <fullName evidence="7">Amino acid adenylation domain protein</fullName>
        <ecNumber evidence="7">5.1.1.13</ecNumber>
        <ecNumber evidence="7">5.4.3.8</ecNumber>
    </submittedName>
</protein>
<dbReference type="GO" id="GO:0031177">
    <property type="term" value="F:phosphopantetheine binding"/>
    <property type="evidence" value="ECO:0007669"/>
    <property type="project" value="InterPro"/>
</dbReference>
<dbReference type="EC" id="5.1.1.13" evidence="7"/>
<dbReference type="FunFam" id="3.40.50.980:FF:000002">
    <property type="entry name" value="Enterobactin synthetase component F"/>
    <property type="match status" value="1"/>
</dbReference>
<evidence type="ECO:0000259" key="6">
    <source>
        <dbReference type="PROSITE" id="PS50075"/>
    </source>
</evidence>
<dbReference type="InterPro" id="IPR001242">
    <property type="entry name" value="Condensation_dom"/>
</dbReference>
<dbReference type="CDD" id="cd19531">
    <property type="entry name" value="LCL_NRPS-like"/>
    <property type="match status" value="1"/>
</dbReference>
<dbReference type="Gene3D" id="3.30.559.30">
    <property type="entry name" value="Nonribosomal peptide synthetase, condensation domain"/>
    <property type="match status" value="1"/>
</dbReference>
<dbReference type="Pfam" id="PF00550">
    <property type="entry name" value="PP-binding"/>
    <property type="match status" value="2"/>
</dbReference>
<dbReference type="Pfam" id="PF00668">
    <property type="entry name" value="Condensation"/>
    <property type="match status" value="1"/>
</dbReference>
<dbReference type="GO" id="GO:0042286">
    <property type="term" value="F:glutamate-1-semialdehyde 2,1-aminomutase activity"/>
    <property type="evidence" value="ECO:0007669"/>
    <property type="project" value="UniProtKB-EC"/>
</dbReference>
<feature type="domain" description="Carrier" evidence="6">
    <location>
        <begin position="1653"/>
        <end position="1728"/>
    </location>
</feature>
<dbReference type="InterPro" id="IPR036736">
    <property type="entry name" value="ACP-like_sf"/>
</dbReference>
<dbReference type="CDD" id="cd17643">
    <property type="entry name" value="A_NRPS_Cytc1-like"/>
    <property type="match status" value="1"/>
</dbReference>
<reference evidence="8" key="1">
    <citation type="submission" date="2008-04" db="EMBL/GenBank/DDBJ databases">
        <title>Complete sequence of chromosome of Nostoc punctiforme ATCC 29133.</title>
        <authorList>
            <consortium name="US DOE Joint Genome Institute"/>
            <person name="Copeland A."/>
            <person name="Lucas S."/>
            <person name="Lapidus A."/>
            <person name="Glavina del Rio T."/>
            <person name="Dalin E."/>
            <person name="Tice H."/>
            <person name="Pitluck S."/>
            <person name="Chain P."/>
            <person name="Malfatti S."/>
            <person name="Shin M."/>
            <person name="Vergez L."/>
            <person name="Schmutz J."/>
            <person name="Larimer F."/>
            <person name="Land M."/>
            <person name="Hauser L."/>
            <person name="Kyrpides N."/>
            <person name="Kim E."/>
            <person name="Meeks J.C."/>
            <person name="Elhai J."/>
            <person name="Campbell E.L."/>
            <person name="Thiel T."/>
            <person name="Longmire J."/>
            <person name="Potts M."/>
            <person name="Atlas R."/>
        </authorList>
    </citation>
    <scope>NUCLEOTIDE SEQUENCE [LARGE SCALE GENOMIC DNA]</scope>
    <source>
        <strain evidence="8">ATCC 29133 / PCC 73102</strain>
    </source>
</reference>
<evidence type="ECO:0000256" key="5">
    <source>
        <dbReference type="ARBA" id="ARBA00022898"/>
    </source>
</evidence>
<gene>
    <name evidence="7" type="ordered locus">Npun_R3431</name>
</gene>
<accession>B2J0Z1</accession>
<dbReference type="EnsemblBacteria" id="ACC81842">
    <property type="protein sequence ID" value="ACC81842"/>
    <property type="gene ID" value="Npun_R3431"/>
</dbReference>
<dbReference type="GO" id="GO:0008483">
    <property type="term" value="F:transaminase activity"/>
    <property type="evidence" value="ECO:0007669"/>
    <property type="project" value="InterPro"/>
</dbReference>
<dbReference type="GO" id="GO:0047689">
    <property type="term" value="F:aspartate racemase activity"/>
    <property type="evidence" value="ECO:0007669"/>
    <property type="project" value="UniProtKB-EC"/>
</dbReference>
<name>B2J0Z1_NOSP7</name>
<dbReference type="eggNOG" id="COG0001">
    <property type="taxonomic scope" value="Bacteria"/>
</dbReference>
<dbReference type="InterPro" id="IPR000873">
    <property type="entry name" value="AMP-dep_synth/lig_dom"/>
</dbReference>
<dbReference type="EC" id="5.4.3.8" evidence="7"/>
<evidence type="ECO:0000313" key="7">
    <source>
        <dbReference type="EMBL" id="ACC81842.1"/>
    </source>
</evidence>
<dbReference type="HOGENOM" id="CLU_000022_70_2_3"/>
<dbReference type="Gene3D" id="2.30.38.10">
    <property type="entry name" value="Luciferase, Domain 3"/>
    <property type="match status" value="1"/>
</dbReference>
<sequence>MHSVINKFLKNIMKKDLQYQKLVLSLKDIVSESLGVKSSAIDIHTRFLEMGVDSLILLQINRAIQKQLSINIPFRLLLEDLSTIHALVTHIVQEIPPEDIKESRLAVKASDTQEFEQENEKSVTGTILEQVIEQQLQLMSKQLDILQKAGSSKKRLPLQAAIPSAPVQDKSGFQESPSSIQAKFNQQLINQIIEPQIPANIQQLDSESKTLLTPHQQKHLDYLIARFVKRTSESKRLSQTYRSYHANSRAVTGFLPSIKEMLYPIHGQRGEGATLWDVDGNEYVDISMGFGALLFGHSPSFVIDAIQEQINQGILHGPQSRLAGQVAELICQLTGAERAAFCNDGSEAVMGAIRLARATTGRSKIALFTGSYHGIYDGILVRGVTTSEGTRRSIPRAIGIPSYIADDVIVLDYGQPESLEILKTHAHELAAVLVEPIQSSRPDLQPKEFLLQLRQLTQATGTVLIFDEVITGFRMHPGGIQGLWDIQADLTTYGKTVAAGMPIGVIAGKAALMDTLDGGMWNYGDESYPQAETTMFAGTFFKHPLVMAAAWAALNHIKNSGPKLQQELSQKTAKLAQTINSYFEKRQVPIQVVHFGSLFRFIGSSPLKFNQLFFYHLLEKGVYVWEGRTFYLSTAHTDADIEHIIRAVKESVVEMQQGELLPSAPILTTLKIPLTAAQKELWFLAQMGDEVSRAYNESRTIHLRGTCNLLAVRKAVQEIINRHEALRTTFSPEGDEQLIHSTLTIDIPVSDFSTLDKSQREAQLSELLAREAQQIFHLEKGPLLGCHIVKLEENYHLVVLTNHHIVADGWSIGILLQELAAIYSAQCQGIASQLLQPMKWSEYALWQVERQQSPEMAKAEAYWLGQFSSSVPVLELPTDRPRPPIFSYTGARENLILDPTLYNALKNLSGQRGYTLFTILLTAFITLLQRLTNQQDIVVGIASAGQSAIAGESLVGHCVNLLPIRSQVIGNPGFTEYLSAIQQVLLDAYEYQIYPFIKLIENLKLPRDPSRTPLFTTGFNLDKAQFESKSLKQEFEVAKNSTSATKFDLNLNIFQTDNELLIELEYNTDLFDCQTIQRWSKHYVTLLEGIVANPEQPLAQLPVLTKTEQQQLLVEWNNTQTDYSGEYCIHELFEVQVERSPDAIAVIFEDQQLTYRELNQRANQLAHYLRSAKLSRSNSLGVGPEVLVGIFMDRSIDMVVSILGILKAGGAYVPLDPTYPKERLAFMLSDAQVSVLLTEDKFLEGLPEHQAQVVCLNQNSEAWCQERVDNPVREVTTNNLAYVIYTSGSTGKPKGVLVNHQNVIRLFTATQSWFNFSDRDVWTNFHSYGFDFSVWEIWGSLLYGGRLVVVPYWISRSPEAFYNLLCTQQVTVLNQTPSAFRQLMNAEEEAAGKTGTLALRLVIFGGETLELDSLQPWFERHGDGSQLVNMYGITETTVHVTYRPINIADLNQRNGSLIGHRIPDLQIYLLDSQRQPVPIGVAGELYIGGAGVTRGYLNRPELTAERFIVNPFSEVTDAYLYKSGDLARYLPNGELEYLGRIDHQVKIRGFRIELGEIETALRKHQAVREVIVQAVEESHGEKRLVGYVVLDDKQAVTIGDLQRFLKEKLPEYMVPSAFIFLPALPLTPNGKLDRRSLPAPETIRPNLSDAYVMPQTEMEQTIATIWQKALNIEKIGIHDNFFELGGHSLLMVKVHSKLREIFQTDLSMIDMFRYPTISSLAECFTTIKNHTLSLQKTDVKIEKIKDGKAQQQKRLQKLKSITKSLGVKE</sequence>
<reference evidence="7 8" key="2">
    <citation type="journal article" date="2013" name="Plant Physiol.">
        <title>A Nostoc punctiforme Sugar Transporter Necessary to Establish a Cyanobacterium-Plant Symbiosis.</title>
        <authorList>
            <person name="Ekman M."/>
            <person name="Picossi S."/>
            <person name="Campbell E.L."/>
            <person name="Meeks J.C."/>
            <person name="Flores E."/>
        </authorList>
    </citation>
    <scope>NUCLEOTIDE SEQUENCE [LARGE SCALE GENOMIC DNA]</scope>
    <source>
        <strain evidence="8">ATCC 29133 / PCC 73102</strain>
    </source>
</reference>
<dbReference type="FunFam" id="3.40.50.12780:FF:000012">
    <property type="entry name" value="Non-ribosomal peptide synthetase"/>
    <property type="match status" value="1"/>
</dbReference>
<dbReference type="PROSITE" id="PS00455">
    <property type="entry name" value="AMP_BINDING"/>
    <property type="match status" value="1"/>
</dbReference>
<dbReference type="GO" id="GO:0044550">
    <property type="term" value="P:secondary metabolite biosynthetic process"/>
    <property type="evidence" value="ECO:0007669"/>
    <property type="project" value="TreeGrafter"/>
</dbReference>
<dbReference type="PROSITE" id="PS00600">
    <property type="entry name" value="AA_TRANSFER_CLASS_3"/>
    <property type="match status" value="1"/>
</dbReference>
<dbReference type="Gene3D" id="3.40.640.10">
    <property type="entry name" value="Type I PLP-dependent aspartate aminotransferase-like (Major domain)"/>
    <property type="match status" value="1"/>
</dbReference>
<dbReference type="InterPro" id="IPR010071">
    <property type="entry name" value="AA_adenyl_dom"/>
</dbReference>
<evidence type="ECO:0000256" key="4">
    <source>
        <dbReference type="ARBA" id="ARBA00022553"/>
    </source>
</evidence>
<dbReference type="Pfam" id="PF00202">
    <property type="entry name" value="Aminotran_3"/>
    <property type="match status" value="1"/>
</dbReference>
<dbReference type="GO" id="GO:0008610">
    <property type="term" value="P:lipid biosynthetic process"/>
    <property type="evidence" value="ECO:0007669"/>
    <property type="project" value="UniProtKB-ARBA"/>
</dbReference>
<dbReference type="GO" id="GO:0043041">
    <property type="term" value="P:amino acid activation for nonribosomal peptide biosynthetic process"/>
    <property type="evidence" value="ECO:0007669"/>
    <property type="project" value="UniProtKB-ARBA"/>
</dbReference>
<dbReference type="SUPFAM" id="SSF56801">
    <property type="entry name" value="Acetyl-CoA synthetase-like"/>
    <property type="match status" value="1"/>
</dbReference>
<dbReference type="SUPFAM" id="SSF47336">
    <property type="entry name" value="ACP-like"/>
    <property type="match status" value="2"/>
</dbReference>
<organism evidence="7 8">
    <name type="scientific">Nostoc punctiforme (strain ATCC 29133 / PCC 73102)</name>
    <dbReference type="NCBI Taxonomy" id="63737"/>
    <lineage>
        <taxon>Bacteria</taxon>
        <taxon>Bacillati</taxon>
        <taxon>Cyanobacteriota</taxon>
        <taxon>Cyanophyceae</taxon>
        <taxon>Nostocales</taxon>
        <taxon>Nostocaceae</taxon>
        <taxon>Nostoc</taxon>
    </lineage>
</organism>
<keyword evidence="5" id="KW-0663">Pyridoxal phosphate</keyword>
<dbReference type="SUPFAM" id="SSF53383">
    <property type="entry name" value="PLP-dependent transferases"/>
    <property type="match status" value="1"/>
</dbReference>
<dbReference type="InterPro" id="IPR045851">
    <property type="entry name" value="AMP-bd_C_sf"/>
</dbReference>
<dbReference type="PANTHER" id="PTHR45527:SF14">
    <property type="entry name" value="PLIPASTATIN SYNTHASE SUBUNIT B"/>
    <property type="match status" value="1"/>
</dbReference>
<dbReference type="InterPro" id="IPR015424">
    <property type="entry name" value="PyrdxlP-dep_Trfase"/>
</dbReference>
<dbReference type="SMART" id="SM01294">
    <property type="entry name" value="PKS_PP_betabranch"/>
    <property type="match status" value="1"/>
</dbReference>
<feature type="domain" description="Carrier" evidence="6">
    <location>
        <begin position="20"/>
        <end position="95"/>
    </location>
</feature>
<keyword evidence="4" id="KW-0597">Phosphoprotein</keyword>
<dbReference type="Gene3D" id="3.30.559.10">
    <property type="entry name" value="Chloramphenicol acetyltransferase-like domain"/>
    <property type="match status" value="1"/>
</dbReference>
<dbReference type="FunFam" id="2.30.38.10:FF:000001">
    <property type="entry name" value="Non-ribosomal peptide synthetase PvdI"/>
    <property type="match status" value="1"/>
</dbReference>
<dbReference type="Pfam" id="PF00501">
    <property type="entry name" value="AMP-binding"/>
    <property type="match status" value="1"/>
</dbReference>
<dbReference type="InterPro" id="IPR049704">
    <property type="entry name" value="Aminotrans_3_PPA_site"/>
</dbReference>
<dbReference type="Gene3D" id="3.40.50.980">
    <property type="match status" value="2"/>
</dbReference>
<dbReference type="GO" id="GO:0030170">
    <property type="term" value="F:pyridoxal phosphate binding"/>
    <property type="evidence" value="ECO:0007669"/>
    <property type="project" value="InterPro"/>
</dbReference>
<evidence type="ECO:0000256" key="1">
    <source>
        <dbReference type="ARBA" id="ARBA00001957"/>
    </source>
</evidence>
<dbReference type="Pfam" id="PF13193">
    <property type="entry name" value="AMP-binding_C"/>
    <property type="match status" value="1"/>
</dbReference>
<dbReference type="InterPro" id="IPR015422">
    <property type="entry name" value="PyrdxlP-dep_Trfase_small"/>
</dbReference>
<dbReference type="NCBIfam" id="TIGR01733">
    <property type="entry name" value="AA-adenyl-dom"/>
    <property type="match status" value="1"/>
</dbReference>
<dbReference type="OrthoDB" id="9765680at2"/>
<proteinExistence type="inferred from homology"/>
<dbReference type="PROSITE" id="PS50075">
    <property type="entry name" value="CARRIER"/>
    <property type="match status" value="2"/>
</dbReference>
<dbReference type="Gene3D" id="3.90.1150.10">
    <property type="entry name" value="Aspartate Aminotransferase, domain 1"/>
    <property type="match status" value="1"/>
</dbReference>
<dbReference type="InterPro" id="IPR015421">
    <property type="entry name" value="PyrdxlP-dep_Trfase_major"/>
</dbReference>
<dbReference type="CDD" id="cd00610">
    <property type="entry name" value="OAT_like"/>
    <property type="match status" value="1"/>
</dbReference>
<dbReference type="Gene3D" id="3.30.300.30">
    <property type="match status" value="1"/>
</dbReference>
<dbReference type="FunFam" id="1.10.1200.10:FF:000005">
    <property type="entry name" value="Nonribosomal peptide synthetase 1"/>
    <property type="match status" value="1"/>
</dbReference>
<dbReference type="PhylomeDB" id="B2J0Z1"/>
<comment type="similarity">
    <text evidence="2">Belongs to the ATP-dependent AMP-binding enzyme family.</text>
</comment>
<dbReference type="InterPro" id="IPR020845">
    <property type="entry name" value="AMP-binding_CS"/>
</dbReference>
<evidence type="ECO:0000313" key="8">
    <source>
        <dbReference type="Proteomes" id="UP000001191"/>
    </source>
</evidence>
<dbReference type="FunFam" id="3.30.300.30:FF:000010">
    <property type="entry name" value="Enterobactin synthetase component F"/>
    <property type="match status" value="1"/>
</dbReference>
<dbReference type="InterPro" id="IPR025110">
    <property type="entry name" value="AMP-bd_C"/>
</dbReference>
<dbReference type="InterPro" id="IPR009081">
    <property type="entry name" value="PP-bd_ACP"/>
</dbReference>